<comment type="caution">
    <text evidence="3">The sequence shown here is derived from an EMBL/GenBank/DDBJ whole genome shotgun (WGS) entry which is preliminary data.</text>
</comment>
<dbReference type="Pfam" id="PF25023">
    <property type="entry name" value="TEN_YD-shell"/>
    <property type="match status" value="2"/>
</dbReference>
<dbReference type="EMBL" id="JSAN01000010">
    <property type="protein sequence ID" value="KIC74434.1"/>
    <property type="molecule type" value="Genomic_DNA"/>
</dbReference>
<name>A0A0C1HAL1_9BACT</name>
<dbReference type="PANTHER" id="PTHR32305">
    <property type="match status" value="1"/>
</dbReference>
<dbReference type="InterPro" id="IPR022385">
    <property type="entry name" value="Rhs_assc_core"/>
</dbReference>
<organism evidence="3 4">
    <name type="scientific">Candidatus Protochlamydia amoebophila</name>
    <dbReference type="NCBI Taxonomy" id="362787"/>
    <lineage>
        <taxon>Bacteria</taxon>
        <taxon>Pseudomonadati</taxon>
        <taxon>Chlamydiota</taxon>
        <taxon>Chlamydiia</taxon>
        <taxon>Parachlamydiales</taxon>
        <taxon>Parachlamydiaceae</taxon>
        <taxon>Candidatus Protochlamydia</taxon>
    </lineage>
</organism>
<dbReference type="PATRIC" id="fig|362787.3.peg.28"/>
<dbReference type="InterPro" id="IPR006530">
    <property type="entry name" value="YD"/>
</dbReference>
<dbReference type="InterPro" id="IPR056823">
    <property type="entry name" value="TEN-like_YD-shell"/>
</dbReference>
<evidence type="ECO:0000313" key="4">
    <source>
        <dbReference type="Proteomes" id="UP000031465"/>
    </source>
</evidence>
<reference evidence="3 4" key="1">
    <citation type="journal article" date="2014" name="Mol. Biol. Evol.">
        <title>Massive expansion of Ubiquitination-related gene families within the Chlamydiae.</title>
        <authorList>
            <person name="Domman D."/>
            <person name="Collingro A."/>
            <person name="Lagkouvardos I."/>
            <person name="Gehre L."/>
            <person name="Weinmaier T."/>
            <person name="Rattei T."/>
            <person name="Subtil A."/>
            <person name="Horn M."/>
        </authorList>
    </citation>
    <scope>NUCLEOTIDE SEQUENCE [LARGE SCALE GENOMIC DNA]</scope>
    <source>
        <strain evidence="3 4">EI2</strain>
    </source>
</reference>
<gene>
    <name evidence="3" type="ORF">DB44_AJ00120</name>
</gene>
<evidence type="ECO:0000313" key="3">
    <source>
        <dbReference type="EMBL" id="KIC74434.1"/>
    </source>
</evidence>
<feature type="domain" description="Teneurin-like YD-shell" evidence="2">
    <location>
        <begin position="924"/>
        <end position="1210"/>
    </location>
</feature>
<dbReference type="NCBIfam" id="TIGR01643">
    <property type="entry name" value="YD_repeat_2x"/>
    <property type="match status" value="2"/>
</dbReference>
<dbReference type="Gene3D" id="3.90.930.1">
    <property type="match status" value="1"/>
</dbReference>
<dbReference type="Gene3D" id="2.180.10.10">
    <property type="entry name" value="RHS repeat-associated core"/>
    <property type="match status" value="2"/>
</dbReference>
<sequence length="1513" mass="175125">MFMNNIRFVIFFIFSLISLLEATDPSVPTLLVNSINVISGHLEGTEPPRNKHEFYTQGINRVNNITVNLPIGDFRIGRVKAQVLDEEKGTCIYFFYQPGLTEIIDQQARKTIYRYSNNLIQSVEQYQASSGSSDLYRQEKFFWKTDLKIPLISSRVLADEKGQAIHCTQFSYNDQGQLIRQTLYGNLSGSCSIPLIIQADGIPSFNGIESYSSVYRYYPSHPDLIWMVREDNGATTTYHYDFKTKRCEAKLQGNQAGLLSRTFYCYDDLGLLCQTILDDGQNESATDLKGVTHRRIINIQSCRDGIAFSQPLMVENKYFDLLDEQEKLLDRTCYTYSSEGKLLQQNFYDADDNLRYHVSYHYDEEGHLKSTEDSRGEIVEAPSSPFQDKFDEEGHRISSVDSYGNETAFEYDSFGRLIKTHLPTVLDEYDNPVQLKLEQFYDISDQVIEMKDAEGGITKTSYTARGKPSHIQYPNGLEEIYVYHLDGELKEKINKSRVKTSFIRDLSGRISRVEEKLSEGFLIRALNYSYLGNLVSTITDEKKDHIIRFEYDGAGRQIRSLHETADGTKRIEWFYDACGQRTETREWFSALDSDFVTKIEEKDAWQQTVATRLEDSQGSVQQRIKHSFPIKETLFLQESVTQNQLGQYVKLTETIDENGVRDIKIYDALNRLESCLQINSLGEKIRGYQVRYNKIGKKVSEKHQIIANGKDSGQYIIKWDYDEDGKLVAIHEAAGSFQQKITRYQYHESGKLATVIKPDGKQIHYYYDENNLLSSYQASDNSFAYRYQYDQNKRLIAIEDLVHQGIQTRQYNAFDQIIEENLGKPETTLSFDYDLAGRKTKIDLPDNSSIHYRYEGSLLTSVERYQADRQLHYHHDYFYEIPSGKVQKSHLIKDVGVLSYYYDEHDRLQKTLSPWWSETFEQLDQKGRLMAVTIKDSLNTYSQTYQYGEDHQLIEETGDGELHHTYQYDSLFNRLKFNSEQWKTDSLNQLIETPLAFYRYDLNGNLVEKKGKESVYYEYDALNRLIRVSTPNDFAIHFIYDSFDRCLQKQNYHWDADNSNWILTDSNFYLFDGQKEIGCLNTERQLTQLRVLGIGKGAEINAAVALELNNKIYAPIHDHQGSIRCLIDTETKEVAEFYRYSAFGSESIYNTYGEKFTISQIENPWRFSSKRIEEKTGLIGFGKRYYDSTIGRWITPDPLFFYDTPNLYTFVRNDSINHYDLYGLFSISEIWDSTIPFFFDAFRQIQTSAHRFKIKLHSELKLPESFANTFEKINRNIFGNTTYILMGHSYEKTEINTYGENEISDKVRVTFINGILTTYQDMLSNLELISESHGGVKVHYIFRPTEGWTWDVSRAIMVKLAFNLGFRSMHAHLLAAQWRSLIHEMGGVSGGGTIIHYAHSLGGTETERARDLLTPEEQKMIRVISFGSATLIPNNGFQSVKNIVSVNDGVSTLFEPFGHFRNYFDPDTNVQFQGDFSPLFWGGWPGDHFLSGPTYSPFIQFYGKQFLAEFAPT</sequence>
<evidence type="ECO:0000259" key="2">
    <source>
        <dbReference type="Pfam" id="PF25023"/>
    </source>
</evidence>
<evidence type="ECO:0000256" key="1">
    <source>
        <dbReference type="ARBA" id="ARBA00022737"/>
    </source>
</evidence>
<dbReference type="NCBIfam" id="TIGR03696">
    <property type="entry name" value="Rhs_assc_core"/>
    <property type="match status" value="1"/>
</dbReference>
<accession>A0A0C1HAL1</accession>
<protein>
    <recommendedName>
        <fullName evidence="2">Teneurin-like YD-shell domain-containing protein</fullName>
    </recommendedName>
</protein>
<proteinExistence type="predicted"/>
<dbReference type="InterPro" id="IPR050708">
    <property type="entry name" value="T6SS_VgrG/RHS"/>
</dbReference>
<dbReference type="PANTHER" id="PTHR32305:SF15">
    <property type="entry name" value="PROTEIN RHSA-RELATED"/>
    <property type="match status" value="1"/>
</dbReference>
<dbReference type="Proteomes" id="UP000031465">
    <property type="component" value="Unassembled WGS sequence"/>
</dbReference>
<feature type="domain" description="Teneurin-like YD-shell" evidence="2">
    <location>
        <begin position="710"/>
        <end position="910"/>
    </location>
</feature>
<keyword evidence="1" id="KW-0677">Repeat</keyword>